<dbReference type="AlphaFoldDB" id="A0A8S1M3B0"/>
<name>A0A8S1M3B0_PARPR</name>
<gene>
    <name evidence="1" type="ORF">PPRIM_AZ9-3.1.T0490070</name>
</gene>
<accession>A0A8S1M3B0</accession>
<keyword evidence="2" id="KW-1185">Reference proteome</keyword>
<protein>
    <recommendedName>
        <fullName evidence="3">Apoptosis regulatory protein Siva</fullName>
    </recommendedName>
</protein>
<dbReference type="Proteomes" id="UP000688137">
    <property type="component" value="Unassembled WGS sequence"/>
</dbReference>
<proteinExistence type="predicted"/>
<dbReference type="Pfam" id="PF05458">
    <property type="entry name" value="Siva"/>
    <property type="match status" value="1"/>
</dbReference>
<organism evidence="1 2">
    <name type="scientific">Paramecium primaurelia</name>
    <dbReference type="NCBI Taxonomy" id="5886"/>
    <lineage>
        <taxon>Eukaryota</taxon>
        <taxon>Sar</taxon>
        <taxon>Alveolata</taxon>
        <taxon>Ciliophora</taxon>
        <taxon>Intramacronucleata</taxon>
        <taxon>Oligohymenophorea</taxon>
        <taxon>Peniculida</taxon>
        <taxon>Parameciidae</taxon>
        <taxon>Paramecium</taxon>
    </lineage>
</organism>
<reference evidence="1" key="1">
    <citation type="submission" date="2021-01" db="EMBL/GenBank/DDBJ databases">
        <authorList>
            <consortium name="Genoscope - CEA"/>
            <person name="William W."/>
        </authorList>
    </citation>
    <scope>NUCLEOTIDE SEQUENCE</scope>
</reference>
<sequence>MFRLSPYYTNVRQEVYSEINYQLAKELDQMQQYKDQTGSNSKKSASKQNFNSIFYKRTNDQESIIEDQIIKKCSNCEIKIVSDDIYCSVCTKLMCQKCINECSACGNNCCLICSKYAYLQSGDFLMCLQCIQQQ</sequence>
<dbReference type="InterPro" id="IPR022773">
    <property type="entry name" value="Siva"/>
</dbReference>
<evidence type="ECO:0008006" key="3">
    <source>
        <dbReference type="Google" id="ProtNLM"/>
    </source>
</evidence>
<comment type="caution">
    <text evidence="1">The sequence shown here is derived from an EMBL/GenBank/DDBJ whole genome shotgun (WGS) entry which is preliminary data.</text>
</comment>
<evidence type="ECO:0000313" key="1">
    <source>
        <dbReference type="EMBL" id="CAD8072331.1"/>
    </source>
</evidence>
<evidence type="ECO:0000313" key="2">
    <source>
        <dbReference type="Proteomes" id="UP000688137"/>
    </source>
</evidence>
<dbReference type="OMA" id="INECSAC"/>
<dbReference type="EMBL" id="CAJJDM010000049">
    <property type="protein sequence ID" value="CAD8072331.1"/>
    <property type="molecule type" value="Genomic_DNA"/>
</dbReference>